<protein>
    <submittedName>
        <fullName evidence="1">Uncharacterized protein</fullName>
    </submittedName>
</protein>
<dbReference type="EMBL" id="FJ174694">
    <property type="protein sequence ID" value="ACI12741.1"/>
    <property type="molecule type" value="Genomic_DNA"/>
</dbReference>
<organism evidence="1 2">
    <name type="scientific">Mycobacterium phage Chah</name>
    <dbReference type="NCBI Taxonomy" id="563124"/>
    <lineage>
        <taxon>Viruses</taxon>
        <taxon>Duplodnaviria</taxon>
        <taxon>Heunggongvirae</taxon>
        <taxon>Uroviricota</taxon>
        <taxon>Caudoviricetes</taxon>
        <taxon>Bclasvirinae</taxon>
        <taxon>Pegunavirus</taxon>
        <taxon>Pegunavirus Pg1</taxon>
    </lineage>
</organism>
<reference evidence="1 2" key="1">
    <citation type="submission" date="2008-09" db="EMBL/GenBank/DDBJ databases">
        <authorList>
            <person name="Bowman C.A."/>
            <person name="Edgar R.H."/>
            <person name="Ko C."/>
            <person name="Broussard G.W."/>
            <person name="Jacobs-Sera D."/>
            <person name="Hendrix R.W."/>
            <person name="Hatfull G.F."/>
        </authorList>
    </citation>
    <scope>NUCLEOTIDE SEQUENCE [LARGE SCALE GENOMIC DNA]</scope>
</reference>
<gene>
    <name evidence="1" type="primary">21</name>
    <name evidence="1" type="ORF">CHAH_21</name>
</gene>
<evidence type="ECO:0000313" key="1">
    <source>
        <dbReference type="EMBL" id="ACI12741.1"/>
    </source>
</evidence>
<sequence>MNVSGGNLSGNLRTAVRHLAEAGSAEALMQQDRADNARLMGTAFRAR</sequence>
<dbReference type="Proteomes" id="UP000002180">
    <property type="component" value="Segment"/>
</dbReference>
<accession>B5U5S6</accession>
<name>B5U5S6_9CAUD</name>
<evidence type="ECO:0000313" key="2">
    <source>
        <dbReference type="Proteomes" id="UP000002180"/>
    </source>
</evidence>
<proteinExistence type="predicted"/>